<keyword evidence="5" id="KW-0029">Amino-acid transport</keyword>
<evidence type="ECO:0000256" key="5">
    <source>
        <dbReference type="ARBA" id="ARBA00022970"/>
    </source>
</evidence>
<dbReference type="EMBL" id="WBMS02000018">
    <property type="protein sequence ID" value="MWA03185.1"/>
    <property type="molecule type" value="Genomic_DNA"/>
</dbReference>
<accession>A0A6I4MF50</accession>
<feature type="transmembrane region" description="Helical" evidence="9">
    <location>
        <begin position="93"/>
        <end position="111"/>
    </location>
</feature>
<dbReference type="InterPro" id="IPR052157">
    <property type="entry name" value="BCAA_transport_permease"/>
</dbReference>
<dbReference type="InterPro" id="IPR001851">
    <property type="entry name" value="ABC_transp_permease"/>
</dbReference>
<proteinExistence type="inferred from homology"/>
<keyword evidence="3" id="KW-1003">Cell membrane</keyword>
<evidence type="ECO:0000256" key="8">
    <source>
        <dbReference type="ARBA" id="ARBA00037998"/>
    </source>
</evidence>
<dbReference type="Proteomes" id="UP000462055">
    <property type="component" value="Unassembled WGS sequence"/>
</dbReference>
<dbReference type="CDD" id="cd06582">
    <property type="entry name" value="TM_PBP1_LivH_like"/>
    <property type="match status" value="1"/>
</dbReference>
<dbReference type="RefSeq" id="WP_151595731.1">
    <property type="nucleotide sequence ID" value="NZ_WBMS02000018.1"/>
</dbReference>
<reference evidence="10" key="1">
    <citation type="submission" date="2019-12" db="EMBL/GenBank/DDBJ databases">
        <title>Actinomadura physcomitrii sp. nov., a novel actinomycete isolated from moss [Physcomitrium sphaericum (Ludw) Fuernr].</title>
        <authorList>
            <person name="Zhuang X."/>
        </authorList>
    </citation>
    <scope>NUCLEOTIDE SEQUENCE [LARGE SCALE GENOMIC DNA]</scope>
    <source>
        <strain evidence="10">LD22</strain>
    </source>
</reference>
<gene>
    <name evidence="10" type="ORF">F8568_022965</name>
</gene>
<evidence type="ECO:0000313" key="11">
    <source>
        <dbReference type="Proteomes" id="UP000462055"/>
    </source>
</evidence>
<dbReference type="GO" id="GO:0022857">
    <property type="term" value="F:transmembrane transporter activity"/>
    <property type="evidence" value="ECO:0007669"/>
    <property type="project" value="InterPro"/>
</dbReference>
<evidence type="ECO:0000313" key="10">
    <source>
        <dbReference type="EMBL" id="MWA03185.1"/>
    </source>
</evidence>
<feature type="transmembrane region" description="Helical" evidence="9">
    <location>
        <begin position="55"/>
        <end position="73"/>
    </location>
</feature>
<keyword evidence="2" id="KW-0813">Transport</keyword>
<evidence type="ECO:0000256" key="6">
    <source>
        <dbReference type="ARBA" id="ARBA00022989"/>
    </source>
</evidence>
<dbReference type="GO" id="GO:0005886">
    <property type="term" value="C:plasma membrane"/>
    <property type="evidence" value="ECO:0007669"/>
    <property type="project" value="UniProtKB-SubCell"/>
</dbReference>
<dbReference type="Pfam" id="PF02653">
    <property type="entry name" value="BPD_transp_2"/>
    <property type="match status" value="1"/>
</dbReference>
<feature type="transmembrane region" description="Helical" evidence="9">
    <location>
        <begin position="223"/>
        <end position="245"/>
    </location>
</feature>
<feature type="transmembrane region" description="Helical" evidence="9">
    <location>
        <begin position="257"/>
        <end position="276"/>
    </location>
</feature>
<feature type="transmembrane region" description="Helical" evidence="9">
    <location>
        <begin position="183"/>
        <end position="203"/>
    </location>
</feature>
<sequence length="286" mass="29677">MTVLWAGLTMGSVYTLVALTYNMTLVLTGVLNFATAQFFTVGAFTAYAGLTQHSLPLPVVLLIGAVLGGLVAVAEERVAIRPLRGHGGHTELVTTLGVSTVIAGAAIVIWGPDPLRVTVVPERTWTVLGGQVRPNELLLIVIAVVATLGFHVWTHRSRLGLAGLARTEDEDAAALRGIDVRRLSMLGFAIAGIFGGLVGPVMAQTTYAVATIGLVLALKGFVAMALGGVGSHLGALLGGTVVGLVEAFSNRHLGNDYGDIAVIVILALILLLRPTGLLSKGEPRLV</sequence>
<keyword evidence="11" id="KW-1185">Reference proteome</keyword>
<comment type="caution">
    <text evidence="10">The sequence shown here is derived from an EMBL/GenBank/DDBJ whole genome shotgun (WGS) entry which is preliminary data.</text>
</comment>
<feature type="transmembrane region" description="Helical" evidence="9">
    <location>
        <begin position="12"/>
        <end position="35"/>
    </location>
</feature>
<dbReference type="GO" id="GO:0006865">
    <property type="term" value="P:amino acid transport"/>
    <property type="evidence" value="ECO:0007669"/>
    <property type="project" value="UniProtKB-KW"/>
</dbReference>
<keyword evidence="6 9" id="KW-1133">Transmembrane helix</keyword>
<feature type="transmembrane region" description="Helical" evidence="9">
    <location>
        <begin position="137"/>
        <end position="154"/>
    </location>
</feature>
<evidence type="ECO:0000256" key="9">
    <source>
        <dbReference type="SAM" id="Phobius"/>
    </source>
</evidence>
<dbReference type="PANTHER" id="PTHR11795:SF450">
    <property type="entry name" value="ABC TRANSPORTER PERMEASE PROTEIN"/>
    <property type="match status" value="1"/>
</dbReference>
<organism evidence="10 11">
    <name type="scientific">Actinomadura physcomitrii</name>
    <dbReference type="NCBI Taxonomy" id="2650748"/>
    <lineage>
        <taxon>Bacteria</taxon>
        <taxon>Bacillati</taxon>
        <taxon>Actinomycetota</taxon>
        <taxon>Actinomycetes</taxon>
        <taxon>Streptosporangiales</taxon>
        <taxon>Thermomonosporaceae</taxon>
        <taxon>Actinomadura</taxon>
    </lineage>
</organism>
<comment type="similarity">
    <text evidence="8">Belongs to the binding-protein-dependent transport system permease family. LivHM subfamily.</text>
</comment>
<name>A0A6I4MF50_9ACTN</name>
<evidence type="ECO:0000256" key="3">
    <source>
        <dbReference type="ARBA" id="ARBA00022475"/>
    </source>
</evidence>
<dbReference type="PANTHER" id="PTHR11795">
    <property type="entry name" value="BRANCHED-CHAIN AMINO ACID TRANSPORT SYSTEM PERMEASE PROTEIN LIVH"/>
    <property type="match status" value="1"/>
</dbReference>
<comment type="subcellular location">
    <subcellularLocation>
        <location evidence="1">Cell membrane</location>
        <topology evidence="1">Multi-pass membrane protein</topology>
    </subcellularLocation>
</comment>
<evidence type="ECO:0000256" key="1">
    <source>
        <dbReference type="ARBA" id="ARBA00004651"/>
    </source>
</evidence>
<evidence type="ECO:0000256" key="2">
    <source>
        <dbReference type="ARBA" id="ARBA00022448"/>
    </source>
</evidence>
<dbReference type="AlphaFoldDB" id="A0A6I4MF50"/>
<keyword evidence="4 9" id="KW-0812">Transmembrane</keyword>
<evidence type="ECO:0000256" key="4">
    <source>
        <dbReference type="ARBA" id="ARBA00022692"/>
    </source>
</evidence>
<protein>
    <submittedName>
        <fullName evidence="10">Branched-chain amino acid ABC transporter permease</fullName>
    </submittedName>
</protein>
<keyword evidence="7 9" id="KW-0472">Membrane</keyword>
<evidence type="ECO:0000256" key="7">
    <source>
        <dbReference type="ARBA" id="ARBA00023136"/>
    </source>
</evidence>